<gene>
    <name evidence="2" type="ORF">QWZ10_20870</name>
    <name evidence="3" type="ORF">QWZ10_22460</name>
</gene>
<keyword evidence="1" id="KW-0732">Signal</keyword>
<evidence type="ECO:0008006" key="5">
    <source>
        <dbReference type="Google" id="ProtNLM"/>
    </source>
</evidence>
<evidence type="ECO:0000256" key="1">
    <source>
        <dbReference type="SAM" id="SignalP"/>
    </source>
</evidence>
<organism evidence="3 4">
    <name type="scientific">Paracoccus cavernae</name>
    <dbReference type="NCBI Taxonomy" id="1571207"/>
    <lineage>
        <taxon>Bacteria</taxon>
        <taxon>Pseudomonadati</taxon>
        <taxon>Pseudomonadota</taxon>
        <taxon>Alphaproteobacteria</taxon>
        <taxon>Rhodobacterales</taxon>
        <taxon>Paracoccaceae</taxon>
        <taxon>Paracoccus</taxon>
    </lineage>
</organism>
<dbReference type="EMBL" id="JAUFRC010000002">
    <property type="protein sequence ID" value="MDN3713836.1"/>
    <property type="molecule type" value="Genomic_DNA"/>
</dbReference>
<protein>
    <recommendedName>
        <fullName evidence="5">ABC transporter substrate-binding protein</fullName>
    </recommendedName>
</protein>
<dbReference type="EMBL" id="JAUFRC010000002">
    <property type="protein sequence ID" value="MDN3713582.1"/>
    <property type="molecule type" value="Genomic_DNA"/>
</dbReference>
<name>A0ABT8DC15_9RHOB</name>
<sequence>MKRRHFIAAAIAAASLSGAYPALAETDQVRVGYIADFWGLRRLPLRPSRALGKAWA</sequence>
<dbReference type="Proteomes" id="UP001243846">
    <property type="component" value="Unassembled WGS sequence"/>
</dbReference>
<feature type="signal peptide" evidence="1">
    <location>
        <begin position="1"/>
        <end position="24"/>
    </location>
</feature>
<accession>A0ABT8DC15</accession>
<evidence type="ECO:0000313" key="3">
    <source>
        <dbReference type="EMBL" id="MDN3713836.1"/>
    </source>
</evidence>
<keyword evidence="4" id="KW-1185">Reference proteome</keyword>
<proteinExistence type="predicted"/>
<feature type="chain" id="PRO_5045032552" description="ABC transporter substrate-binding protein" evidence="1">
    <location>
        <begin position="25"/>
        <end position="56"/>
    </location>
</feature>
<comment type="caution">
    <text evidence="3">The sequence shown here is derived from an EMBL/GenBank/DDBJ whole genome shotgun (WGS) entry which is preliminary data.</text>
</comment>
<reference evidence="4" key="2">
    <citation type="journal article" date="2019" name="Int. J. Syst. Evol. Microbiol.">
        <title>The Global Catalogue of Microorganisms (GCM) 10K type strain sequencing project: providing services to taxonomists for standard genome sequencing and annotation.</title>
        <authorList>
            <consortium name="The Broad Institute Genomics Platform"/>
            <consortium name="The Broad Institute Genome Sequencing Center for Infectious Disease"/>
            <person name="Wu L."/>
            <person name="Ma J."/>
        </authorList>
    </citation>
    <scope>NUCLEOTIDE SEQUENCE [LARGE SCALE GENOMIC DNA]</scope>
    <source>
        <strain evidence="4">CECT 8482</strain>
    </source>
</reference>
<reference evidence="3" key="3">
    <citation type="submission" date="2023-06" db="EMBL/GenBank/DDBJ databases">
        <authorList>
            <person name="Lucena T."/>
            <person name="Sun Q."/>
        </authorList>
    </citation>
    <scope>NUCLEOTIDE SEQUENCE</scope>
    <source>
        <strain evidence="3">CECT 8482</strain>
    </source>
</reference>
<evidence type="ECO:0000313" key="4">
    <source>
        <dbReference type="Proteomes" id="UP001243846"/>
    </source>
</evidence>
<reference evidence="3" key="1">
    <citation type="journal article" date="2014" name="Int. J. Syst. Evol. Microbiol.">
        <title>Complete genome of a new Firmicutes species belonging to the dominant human colonic microbiota ('Ruminococcus bicirculans') reveals two chromosomes and a selective capacity to utilize plant glucans.</title>
        <authorList>
            <consortium name="NISC Comparative Sequencing Program"/>
            <person name="Wegmann U."/>
            <person name="Louis P."/>
            <person name="Goesmann A."/>
            <person name="Henrissat B."/>
            <person name="Duncan S.H."/>
            <person name="Flint H.J."/>
        </authorList>
    </citation>
    <scope>NUCLEOTIDE SEQUENCE</scope>
    <source>
        <strain evidence="3">CECT 8482</strain>
    </source>
</reference>
<evidence type="ECO:0000313" key="2">
    <source>
        <dbReference type="EMBL" id="MDN3713582.1"/>
    </source>
</evidence>